<sequence length="133" mass="14429">MSFLRISILTALAAAVCASAHAQIVDDAPASTPACSIAIVTGVGGAASNLREYLAARERDRYRYLADHPLDCRVSEDGRASGCTGLEYLRRERVSVYDDGDDTMQNVVARIDLDHGTYPAIIAVLKRDVRCEQ</sequence>
<dbReference type="KEGG" id="btha:DR62_5004"/>
<accession>A0AAW9CNU0</accession>
<dbReference type="EMBL" id="QXCT01000001">
    <property type="protein sequence ID" value="MDW9250758.1"/>
    <property type="molecule type" value="Genomic_DNA"/>
</dbReference>
<comment type="caution">
    <text evidence="2">The sequence shown here is derived from an EMBL/GenBank/DDBJ whole genome shotgun (WGS) entry which is preliminary data.</text>
</comment>
<evidence type="ECO:0000313" key="3">
    <source>
        <dbReference type="Proteomes" id="UP001272137"/>
    </source>
</evidence>
<feature type="chain" id="PRO_5044004307" description="Lipoprotein" evidence="1">
    <location>
        <begin position="23"/>
        <end position="133"/>
    </location>
</feature>
<evidence type="ECO:0000256" key="1">
    <source>
        <dbReference type="SAM" id="SignalP"/>
    </source>
</evidence>
<proteinExistence type="predicted"/>
<protein>
    <recommendedName>
        <fullName evidence="4">Lipoprotein</fullName>
    </recommendedName>
</protein>
<dbReference type="AlphaFoldDB" id="A0AAW9CNU0"/>
<evidence type="ECO:0000313" key="2">
    <source>
        <dbReference type="EMBL" id="MDW9250758.1"/>
    </source>
</evidence>
<dbReference type="Proteomes" id="UP001272137">
    <property type="component" value="Unassembled WGS sequence"/>
</dbReference>
<feature type="signal peptide" evidence="1">
    <location>
        <begin position="1"/>
        <end position="22"/>
    </location>
</feature>
<evidence type="ECO:0008006" key="4">
    <source>
        <dbReference type="Google" id="ProtNLM"/>
    </source>
</evidence>
<organism evidence="2 3">
    <name type="scientific">Burkholderia thailandensis</name>
    <dbReference type="NCBI Taxonomy" id="57975"/>
    <lineage>
        <taxon>Bacteria</taxon>
        <taxon>Pseudomonadati</taxon>
        <taxon>Pseudomonadota</taxon>
        <taxon>Betaproteobacteria</taxon>
        <taxon>Burkholderiales</taxon>
        <taxon>Burkholderiaceae</taxon>
        <taxon>Burkholderia</taxon>
        <taxon>pseudomallei group</taxon>
    </lineage>
</organism>
<keyword evidence="1" id="KW-0732">Signal</keyword>
<name>A0AAW9CNU0_BURTH</name>
<reference evidence="2" key="1">
    <citation type="submission" date="2018-08" db="EMBL/GenBank/DDBJ databases">
        <title>Identification of Burkholderia cepacia strains that express a Burkholderia pseudomallei-like capsular polysaccharide.</title>
        <authorList>
            <person name="Burtnick M.N."/>
            <person name="Vongsouvath M."/>
            <person name="Newton P."/>
            <person name="Wuthiekanun V."/>
            <person name="Limmathurotsakul D."/>
            <person name="Brett P.J."/>
            <person name="Chantratita N."/>
            <person name="Dance D.A."/>
        </authorList>
    </citation>
    <scope>NUCLEOTIDE SEQUENCE</scope>
    <source>
        <strain evidence="2">SBXCC001</strain>
    </source>
</reference>
<gene>
    <name evidence="2" type="ORF">C7S16_5735</name>
</gene>